<dbReference type="GO" id="GO:0005886">
    <property type="term" value="C:plasma membrane"/>
    <property type="evidence" value="ECO:0007669"/>
    <property type="project" value="UniProtKB-SubCell"/>
</dbReference>
<dbReference type="SUPFAM" id="SSF49464">
    <property type="entry name" value="Carboxypeptidase regulatory domain-like"/>
    <property type="match status" value="1"/>
</dbReference>
<keyword evidence="5 10" id="KW-0812">Transmembrane</keyword>
<evidence type="ECO:0000256" key="5">
    <source>
        <dbReference type="ARBA" id="ARBA00022692"/>
    </source>
</evidence>
<feature type="chain" id="PRO_5019781685" evidence="11">
    <location>
        <begin position="39"/>
        <end position="452"/>
    </location>
</feature>
<reference evidence="12 13" key="1">
    <citation type="journal article" date="2015" name="Stand. Genomic Sci.">
        <title>Genomic Encyclopedia of Bacterial and Archaeal Type Strains, Phase III: the genomes of soil and plant-associated and newly described type strains.</title>
        <authorList>
            <person name="Whitman W.B."/>
            <person name="Woyke T."/>
            <person name="Klenk H.P."/>
            <person name="Zhou Y."/>
            <person name="Lilburn T.G."/>
            <person name="Beck B.J."/>
            <person name="De Vos P."/>
            <person name="Vandamme P."/>
            <person name="Eisen J.A."/>
            <person name="Garrity G."/>
            <person name="Hugenholtz P."/>
            <person name="Kyrpides N.C."/>
        </authorList>
    </citation>
    <scope>NUCLEOTIDE SEQUENCE [LARGE SCALE GENOMIC DNA]</scope>
    <source>
        <strain evidence="12 13">S2T63</strain>
    </source>
</reference>
<keyword evidence="3" id="KW-1003">Cell membrane</keyword>
<evidence type="ECO:0000256" key="2">
    <source>
        <dbReference type="ARBA" id="ARBA00022448"/>
    </source>
</evidence>
<evidence type="ECO:0000256" key="7">
    <source>
        <dbReference type="ARBA" id="ARBA00022989"/>
    </source>
</evidence>
<dbReference type="GO" id="GO:0015190">
    <property type="term" value="F:L-leucine transmembrane transporter activity"/>
    <property type="evidence" value="ECO:0007669"/>
    <property type="project" value="TreeGrafter"/>
</dbReference>
<evidence type="ECO:0000313" key="13">
    <source>
        <dbReference type="Proteomes" id="UP000273158"/>
    </source>
</evidence>
<dbReference type="PANTHER" id="PTHR11795">
    <property type="entry name" value="BRANCHED-CHAIN AMINO ACID TRANSPORT SYSTEM PERMEASE PROTEIN LIVH"/>
    <property type="match status" value="1"/>
</dbReference>
<feature type="transmembrane region" description="Helical" evidence="10">
    <location>
        <begin position="251"/>
        <end position="272"/>
    </location>
</feature>
<dbReference type="Pfam" id="PF02653">
    <property type="entry name" value="BPD_transp_2"/>
    <property type="match status" value="1"/>
</dbReference>
<name>A0A498BW52_9MICO</name>
<dbReference type="RefSeq" id="WP_241965231.1">
    <property type="nucleotide sequence ID" value="NZ_RCDB01000003.1"/>
</dbReference>
<keyword evidence="8 10" id="KW-0472">Membrane</keyword>
<feature type="transmembrane region" description="Helical" evidence="10">
    <location>
        <begin position="225"/>
        <end position="244"/>
    </location>
</feature>
<keyword evidence="2" id="KW-0813">Transport</keyword>
<keyword evidence="11" id="KW-0732">Signal</keyword>
<dbReference type="InterPro" id="IPR008969">
    <property type="entry name" value="CarboxyPept-like_regulatory"/>
</dbReference>
<sequence>MSPTTVAARRPLRWTVLLLGALLAAVLLISGSPLAAHAAAPDTPGADQEQTPFYFGGVITNADQPVPDVTVSITGNGFEAETITDAEGRWRLYVPEKETYTLVITESDLPDGVIVDPAQLPEGLQPKSGTTGEFEVEFGLTNTKIVNLFLGAGERVTTSFVDQLAIRLVNGLNFGLLLALAAMGAALIYGTTGLSNFAHGEMVTWGALVALVFSTTWSLPLWLGIVAAILGGAALGLAMDAGLWRPLRRRGLGVVQLMIVSIGLSLALRYTFQFFVGGKTYQLPGASPAPFQLGPIQLSYIDLISMAVSIVVIVAVAFFLLRTRVGKATRAISDNPQLAAASGINVDRVIRTVWVLAGTLAAISGVLWAYFRPGVRWDMGTQMLLLIFAAITLGGLGTAFGALLGSLIVGIVVETSTLWIPSDLKYAGALVVLILILLVRPQGLLGRKERLG</sequence>
<protein>
    <submittedName>
        <fullName evidence="12">Amino acid/amide ABC transporter membrane protein 1 (HAAT family)</fullName>
    </submittedName>
</protein>
<dbReference type="GO" id="GO:0042941">
    <property type="term" value="P:D-alanine transmembrane transport"/>
    <property type="evidence" value="ECO:0007669"/>
    <property type="project" value="TreeGrafter"/>
</dbReference>
<dbReference type="CDD" id="cd06582">
    <property type="entry name" value="TM_PBP1_LivH_like"/>
    <property type="match status" value="1"/>
</dbReference>
<proteinExistence type="inferred from homology"/>
<dbReference type="GO" id="GO:0005304">
    <property type="term" value="F:L-valine transmembrane transporter activity"/>
    <property type="evidence" value="ECO:0007669"/>
    <property type="project" value="TreeGrafter"/>
</dbReference>
<dbReference type="InterPro" id="IPR001851">
    <property type="entry name" value="ABC_transp_permease"/>
</dbReference>
<feature type="transmembrane region" description="Helical" evidence="10">
    <location>
        <begin position="171"/>
        <end position="190"/>
    </location>
</feature>
<evidence type="ECO:0000256" key="11">
    <source>
        <dbReference type="SAM" id="SignalP"/>
    </source>
</evidence>
<feature type="transmembrane region" description="Helical" evidence="10">
    <location>
        <begin position="300"/>
        <end position="321"/>
    </location>
</feature>
<feature type="transmembrane region" description="Helical" evidence="10">
    <location>
        <begin position="424"/>
        <end position="443"/>
    </location>
</feature>
<dbReference type="EMBL" id="RCDB01000003">
    <property type="protein sequence ID" value="RLK47914.1"/>
    <property type="molecule type" value="Genomic_DNA"/>
</dbReference>
<organism evidence="12 13">
    <name type="scientific">Microbacterium telephonicum</name>
    <dbReference type="NCBI Taxonomy" id="1714841"/>
    <lineage>
        <taxon>Bacteria</taxon>
        <taxon>Bacillati</taxon>
        <taxon>Actinomycetota</taxon>
        <taxon>Actinomycetes</taxon>
        <taxon>Micrococcales</taxon>
        <taxon>Microbacteriaceae</taxon>
        <taxon>Microbacterium</taxon>
    </lineage>
</organism>
<evidence type="ECO:0000256" key="10">
    <source>
        <dbReference type="SAM" id="Phobius"/>
    </source>
</evidence>
<evidence type="ECO:0000256" key="4">
    <source>
        <dbReference type="ARBA" id="ARBA00022519"/>
    </source>
</evidence>
<keyword evidence="13" id="KW-1185">Reference proteome</keyword>
<dbReference type="Proteomes" id="UP000273158">
    <property type="component" value="Unassembled WGS sequence"/>
</dbReference>
<comment type="subcellular location">
    <subcellularLocation>
        <location evidence="1">Cell membrane</location>
        <topology evidence="1">Multi-pass membrane protein</topology>
    </subcellularLocation>
</comment>
<dbReference type="GO" id="GO:0015808">
    <property type="term" value="P:L-alanine transport"/>
    <property type="evidence" value="ECO:0007669"/>
    <property type="project" value="TreeGrafter"/>
</dbReference>
<evidence type="ECO:0000256" key="9">
    <source>
        <dbReference type="ARBA" id="ARBA00037998"/>
    </source>
</evidence>
<dbReference type="InterPro" id="IPR052157">
    <property type="entry name" value="BCAA_transport_permease"/>
</dbReference>
<comment type="similarity">
    <text evidence="9">Belongs to the binding-protein-dependent transport system permease family. LivHM subfamily.</text>
</comment>
<feature type="transmembrane region" description="Helical" evidence="10">
    <location>
        <begin position="353"/>
        <end position="371"/>
    </location>
</feature>
<evidence type="ECO:0000256" key="1">
    <source>
        <dbReference type="ARBA" id="ARBA00004651"/>
    </source>
</evidence>
<gene>
    <name evidence="12" type="ORF">C7474_2513</name>
</gene>
<evidence type="ECO:0000313" key="12">
    <source>
        <dbReference type="EMBL" id="RLK47914.1"/>
    </source>
</evidence>
<evidence type="ECO:0000256" key="3">
    <source>
        <dbReference type="ARBA" id="ARBA00022475"/>
    </source>
</evidence>
<feature type="transmembrane region" description="Helical" evidence="10">
    <location>
        <begin position="383"/>
        <end position="412"/>
    </location>
</feature>
<evidence type="ECO:0000256" key="6">
    <source>
        <dbReference type="ARBA" id="ARBA00022970"/>
    </source>
</evidence>
<comment type="caution">
    <text evidence="12">The sequence shown here is derived from an EMBL/GenBank/DDBJ whole genome shotgun (WGS) entry which is preliminary data.</text>
</comment>
<keyword evidence="6" id="KW-0029">Amino-acid transport</keyword>
<keyword evidence="4" id="KW-0997">Cell inner membrane</keyword>
<dbReference type="GO" id="GO:1903806">
    <property type="term" value="P:L-isoleucine import across plasma membrane"/>
    <property type="evidence" value="ECO:0007669"/>
    <property type="project" value="TreeGrafter"/>
</dbReference>
<dbReference type="GO" id="GO:0015192">
    <property type="term" value="F:L-phenylalanine transmembrane transporter activity"/>
    <property type="evidence" value="ECO:0007669"/>
    <property type="project" value="TreeGrafter"/>
</dbReference>
<dbReference type="PANTHER" id="PTHR11795:SF371">
    <property type="entry name" value="HIGH-AFFINITY BRANCHED-CHAIN AMINO ACID TRANSPORT SYSTEM PERMEASE PROTEIN LIVH"/>
    <property type="match status" value="1"/>
</dbReference>
<dbReference type="AlphaFoldDB" id="A0A498BW52"/>
<keyword evidence="7 10" id="KW-1133">Transmembrane helix</keyword>
<dbReference type="GO" id="GO:0015188">
    <property type="term" value="F:L-isoleucine transmembrane transporter activity"/>
    <property type="evidence" value="ECO:0007669"/>
    <property type="project" value="TreeGrafter"/>
</dbReference>
<feature type="signal peptide" evidence="11">
    <location>
        <begin position="1"/>
        <end position="38"/>
    </location>
</feature>
<evidence type="ECO:0000256" key="8">
    <source>
        <dbReference type="ARBA" id="ARBA00023136"/>
    </source>
</evidence>
<accession>A0A498BW52</accession>